<dbReference type="GO" id="GO:0016810">
    <property type="term" value="F:hydrolase activity, acting on carbon-nitrogen (but not peptide) bonds"/>
    <property type="evidence" value="ECO:0007669"/>
    <property type="project" value="InterPro"/>
</dbReference>
<dbReference type="EMBL" id="ADLK01000019">
    <property type="protein sequence ID" value="KMW20025.1"/>
    <property type="molecule type" value="Genomic_DNA"/>
</dbReference>
<dbReference type="Proteomes" id="UP000037392">
    <property type="component" value="Unassembled WGS sequence"/>
</dbReference>
<dbReference type="PANTHER" id="PTHR43794">
    <property type="entry name" value="AMINOHYDROLASE SSNA-RELATED"/>
    <property type="match status" value="1"/>
</dbReference>
<feature type="domain" description="Amidohydrolase-related" evidence="2">
    <location>
        <begin position="62"/>
        <end position="426"/>
    </location>
</feature>
<organism evidence="3 4">
    <name type="scientific">[Clostridium] citroniae WAL-19142</name>
    <dbReference type="NCBI Taxonomy" id="742734"/>
    <lineage>
        <taxon>Bacteria</taxon>
        <taxon>Bacillati</taxon>
        <taxon>Bacillota</taxon>
        <taxon>Clostridia</taxon>
        <taxon>Lachnospirales</taxon>
        <taxon>Lachnospiraceae</taxon>
        <taxon>Enterocloster</taxon>
    </lineage>
</organism>
<dbReference type="InterPro" id="IPR011059">
    <property type="entry name" value="Metal-dep_hydrolase_composite"/>
</dbReference>
<dbReference type="InterPro" id="IPR032466">
    <property type="entry name" value="Metal_Hydrolase"/>
</dbReference>
<dbReference type="Pfam" id="PF01979">
    <property type="entry name" value="Amidohydro_1"/>
    <property type="match status" value="1"/>
</dbReference>
<evidence type="ECO:0000256" key="1">
    <source>
        <dbReference type="ARBA" id="ARBA00022801"/>
    </source>
</evidence>
<name>A0A0J9EVX8_9FIRM</name>
<dbReference type="Gene3D" id="2.30.40.10">
    <property type="entry name" value="Urease, subunit C, domain 1"/>
    <property type="match status" value="1"/>
</dbReference>
<evidence type="ECO:0000313" key="3">
    <source>
        <dbReference type="EMBL" id="KMW20025.1"/>
    </source>
</evidence>
<dbReference type="AlphaFoldDB" id="A0A0J9EVX8"/>
<proteinExistence type="predicted"/>
<dbReference type="PANTHER" id="PTHR43794:SF11">
    <property type="entry name" value="AMIDOHYDROLASE-RELATED DOMAIN-CONTAINING PROTEIN"/>
    <property type="match status" value="1"/>
</dbReference>
<reference evidence="3 4" key="1">
    <citation type="submission" date="2011-04" db="EMBL/GenBank/DDBJ databases">
        <title>The Genome Sequence of Clostridium citroniae WAL-19142.</title>
        <authorList>
            <consortium name="The Broad Institute Genome Sequencing Platform"/>
            <person name="Earl A."/>
            <person name="Ward D."/>
            <person name="Feldgarden M."/>
            <person name="Gevers D."/>
            <person name="Warren Y.A."/>
            <person name="Tyrrell K.L."/>
            <person name="Citron D.M."/>
            <person name="Goldstein E.J."/>
            <person name="Daigneault M."/>
            <person name="Allen-Vercoe E."/>
            <person name="Young S.K."/>
            <person name="Zeng Q."/>
            <person name="Gargeya S."/>
            <person name="Fitzgerald M."/>
            <person name="Haas B."/>
            <person name="Abouelleil A."/>
            <person name="Alvarado L."/>
            <person name="Arachchi H.M."/>
            <person name="Berlin A."/>
            <person name="Brown A."/>
            <person name="Chapman S.B."/>
            <person name="Chen Z."/>
            <person name="Dunbar C."/>
            <person name="Freedman E."/>
            <person name="Gearin G."/>
            <person name="Gellesch M."/>
            <person name="Goldberg J."/>
            <person name="Griggs A."/>
            <person name="Gujja S."/>
            <person name="Heilman E.R."/>
            <person name="Heiman D."/>
            <person name="Howarth C."/>
            <person name="Larson L."/>
            <person name="Lui A."/>
            <person name="MacDonald P.J."/>
            <person name="Mehta T."/>
            <person name="Montmayeur A."/>
            <person name="Murphy C."/>
            <person name="Neiman D."/>
            <person name="Pearson M."/>
            <person name="Priest M."/>
            <person name="Roberts A."/>
            <person name="Saif S."/>
            <person name="Shea T."/>
            <person name="Shenoy N."/>
            <person name="Sisk P."/>
            <person name="Stolte C."/>
            <person name="Sykes S."/>
            <person name="White J."/>
            <person name="Yandava C."/>
            <person name="Wortman J."/>
            <person name="Nusbaum C."/>
            <person name="Birren B."/>
        </authorList>
    </citation>
    <scope>NUCLEOTIDE SEQUENCE [LARGE SCALE GENOMIC DNA]</scope>
    <source>
        <strain evidence="3 4">WAL-19142</strain>
    </source>
</reference>
<dbReference type="RefSeq" id="WP_007860372.1">
    <property type="nucleotide sequence ID" value="NZ_KQ235877.1"/>
</dbReference>
<evidence type="ECO:0000313" key="4">
    <source>
        <dbReference type="Proteomes" id="UP000037392"/>
    </source>
</evidence>
<gene>
    <name evidence="3" type="ORF">HMPREF9470_02040</name>
</gene>
<dbReference type="GeneID" id="93162023"/>
<dbReference type="Gene3D" id="3.20.20.140">
    <property type="entry name" value="Metal-dependent hydrolases"/>
    <property type="match status" value="1"/>
</dbReference>
<protein>
    <recommendedName>
        <fullName evidence="2">Amidohydrolase-related domain-containing protein</fullName>
    </recommendedName>
</protein>
<sequence length="476" mass="52523">MTVDYLFYNMIVLTMADPAGCGIIPNGAVAVKGDRIAGVGENGELIKHYSAHRYIDGRGKLLMPGLVDAHMHTGVSIYKGFAQDTKNWMSDCVFPLKGALSAESRRAGSMVMIAEAIKAGTTTMVDSNEDMLLFADNHVQAGVRAQLSHTVHGLPLGRAVIGDDELYPLEDDLEQESLKNCRTLITEYHDSHNGRITCGLCPLGLDRVSRETLQIMKEMSDREGFPIHLHLACGEREVKQMQMRYGKRSISFLHELGLVNRRLIAVHLSVASEDEIRFLAGQGAGMVLCSGSEAIVDGNVPPAFEFSRYSPRLAIGSDQTSGGNSSNLFYEMKIGALLNKCRFKDPSLFQAWKMLRLATIDGARAMGMGHVIGSLEPGKKADMIMLDLEVPQMTPLVWDPVSNLIPNLVYAANGSEVQLSMVDGRIIMEDRILLSIDEKKIIREAQQEGRKLLERAGHKLLEKNSMIQKLKKENKL</sequence>
<dbReference type="PATRIC" id="fig|742734.4.peg.2187"/>
<evidence type="ECO:0000259" key="2">
    <source>
        <dbReference type="Pfam" id="PF01979"/>
    </source>
</evidence>
<dbReference type="InterPro" id="IPR050287">
    <property type="entry name" value="MTA/SAH_deaminase"/>
</dbReference>
<dbReference type="InterPro" id="IPR006680">
    <property type="entry name" value="Amidohydro-rel"/>
</dbReference>
<comment type="caution">
    <text evidence="3">The sequence shown here is derived from an EMBL/GenBank/DDBJ whole genome shotgun (WGS) entry which is preliminary data.</text>
</comment>
<keyword evidence="1" id="KW-0378">Hydrolase</keyword>
<accession>A0A0J9EVX8</accession>
<dbReference type="SUPFAM" id="SSF51556">
    <property type="entry name" value="Metallo-dependent hydrolases"/>
    <property type="match status" value="1"/>
</dbReference>
<dbReference type="OrthoDB" id="9767366at2"/>
<dbReference type="SUPFAM" id="SSF51338">
    <property type="entry name" value="Composite domain of metallo-dependent hydrolases"/>
    <property type="match status" value="1"/>
</dbReference>